<dbReference type="SUPFAM" id="SSF52540">
    <property type="entry name" value="P-loop containing nucleoside triphosphate hydrolases"/>
    <property type="match status" value="1"/>
</dbReference>
<dbReference type="Gene3D" id="1.10.510.10">
    <property type="entry name" value="Transferase(Phosphotransferase) domain 1"/>
    <property type="match status" value="1"/>
</dbReference>
<dbReference type="EMBL" id="HBNS01043731">
    <property type="protein sequence ID" value="CAE4643264.1"/>
    <property type="molecule type" value="Transcribed_RNA"/>
</dbReference>
<dbReference type="EMBL" id="HBNS01043733">
    <property type="protein sequence ID" value="CAE4643268.1"/>
    <property type="molecule type" value="Transcribed_RNA"/>
</dbReference>
<name>A0A6V2LR41_9STRA</name>
<dbReference type="Gene3D" id="3.40.50.300">
    <property type="entry name" value="P-loop containing nucleotide triphosphate hydrolases"/>
    <property type="match status" value="1"/>
</dbReference>
<dbReference type="SMART" id="SM00220">
    <property type="entry name" value="S_TKc"/>
    <property type="match status" value="1"/>
</dbReference>
<dbReference type="Pfam" id="PF00069">
    <property type="entry name" value="Pkinase"/>
    <property type="match status" value="1"/>
</dbReference>
<dbReference type="InterPro" id="IPR008266">
    <property type="entry name" value="Tyr_kinase_AS"/>
</dbReference>
<evidence type="ECO:0000313" key="2">
    <source>
        <dbReference type="EMBL" id="CAE4643264.1"/>
    </source>
</evidence>
<proteinExistence type="predicted"/>
<dbReference type="GO" id="GO:0004672">
    <property type="term" value="F:protein kinase activity"/>
    <property type="evidence" value="ECO:0007669"/>
    <property type="project" value="InterPro"/>
</dbReference>
<dbReference type="InterPro" id="IPR053159">
    <property type="entry name" value="Hybrid_Histidine_Kinase"/>
</dbReference>
<gene>
    <name evidence="2" type="ORF">DBRI00130_LOCUS33948</name>
    <name evidence="3" type="ORF">DBRI00130_LOCUS33950</name>
</gene>
<dbReference type="Pfam" id="PF13191">
    <property type="entry name" value="AAA_16"/>
    <property type="match status" value="1"/>
</dbReference>
<evidence type="ECO:0000313" key="3">
    <source>
        <dbReference type="EMBL" id="CAE4643268.1"/>
    </source>
</evidence>
<accession>A0A6V2LR41</accession>
<dbReference type="InterPro" id="IPR011990">
    <property type="entry name" value="TPR-like_helical_dom_sf"/>
</dbReference>
<evidence type="ECO:0000259" key="1">
    <source>
        <dbReference type="PROSITE" id="PS50011"/>
    </source>
</evidence>
<dbReference type="InterPro" id="IPR027417">
    <property type="entry name" value="P-loop_NTPase"/>
</dbReference>
<dbReference type="PROSITE" id="PS50011">
    <property type="entry name" value="PROTEIN_KINASE_DOM"/>
    <property type="match status" value="1"/>
</dbReference>
<dbReference type="GO" id="GO:0005524">
    <property type="term" value="F:ATP binding"/>
    <property type="evidence" value="ECO:0007669"/>
    <property type="project" value="InterPro"/>
</dbReference>
<protein>
    <recommendedName>
        <fullName evidence="1">Protein kinase domain-containing protein</fullName>
    </recommendedName>
</protein>
<dbReference type="InterPro" id="IPR041664">
    <property type="entry name" value="AAA_16"/>
</dbReference>
<dbReference type="PROSITE" id="PS00109">
    <property type="entry name" value="PROTEIN_KINASE_TYR"/>
    <property type="match status" value="1"/>
</dbReference>
<sequence length="1310" mass="147543">MSIDPMKIGQENSHSTVVSEGLHTRIFRFVDENKEFGGCTGAVAMKILTDEFPEVEQISQLENEYRVTQHLSKLRFIRPALNFVKKEGKYAIYFDWAEGITLKEWIGILHKEMQITVDHNLNDRNVERTKNPRLKSAVSLALKISEAFVELHDSGVIHNDITVDNIIVKESKNYDKFSVKIIDLGLASLLSHHDCVSEKIRKDICCLGAVFFELFTGVNPYCTKDSDSIWNDGGAANMKNEINIDHDRYALLRTRVPWCLSTMIYNLVERRGQNCYYQSLTEVIKELHIILTDHTSLLSDKHDIKSNNPFHSQTNKLYGRARHFTMLVDAFRSVSHRTGLHEVVIVSGYSGAGKSALVQQLKAPVIENGGHFVCGKFDQQQQMEPLSVITAAFSNLCDMLASKDANELKQTRAVIKEVVGSEISVLVSLIPTLSQIIGSAKSQPVKVGCIEALNRLKYIFRLFVRSIATPARPLVLFMDDLQWADSVSLDLIESLITDGENKSLLFVGAYRENEVSQSHHLSIMIHKIERKSIPIIKIEVGDLSKEDTNELISDMIQTPAGQTRSLTDVVYRKTSGNVLFVLQFLWSLCDEYLLFFSLSSNQWLWNTAMIESKGVAHNVIELMSCKILQLSGESQNALKLMACLGSFCEEAILNLITGSDGMIALSEDYVSNAPQGLNCGHLDLFEALGFAVKKGLMIHIDSNYKFTHDQIQLACYSLIPKNMRGRWHLWIGNRVWANRAASPEKALFIAVSQLNKGAMFLHDKDRRIELARLNLKAGTKSISLAAFAPAAFYLKTGIGLIDGNPWSDHYDLCLQLHHSYAEATYCLGKFDEMNKVVVNTFENARCFDDKLRSYITLVRAHGQNKSPEALKAGLHVLAELGEPIEISSDPKSMFMAEFLKTKQMLDGKTDDDISTMKKMDNDKKIAAVELMNILALYAYLSDQKLYPLIIFRIVQTSLSHGLCPDSAFGFASYGGLLSCVFHDIKGAFRFGHLSLHLLEKFEAKECVGRVYLVMYSLINGWIESHSASLEPLQFAYANQMRCGDIQYALMNARQYCTLLYYCGVELSIVEKACKDYGQVMMEHKHELFYKYTLPYRQASLNLMGRSKDPMRLTGEAMNQDALILEAMDQKEMTLVSAIYHQCSWLAYIFSDYKLAFEMIEKGNVIDTSTYPAFMISSYAFVEGLVSLALARETKEATWETLASKAIDKMAIYASILPSNFQHKLLLLQAESFFLSGDTVNASKHFDDAIKAAGENNFIQHQAVAYERAGIFHLSEGNTSLASQYYGQAHVAYLKWGAYCKADQLRLHCPF</sequence>
<reference evidence="2" key="1">
    <citation type="submission" date="2021-01" db="EMBL/GenBank/DDBJ databases">
        <authorList>
            <person name="Corre E."/>
            <person name="Pelletier E."/>
            <person name="Niang G."/>
            <person name="Scheremetjew M."/>
            <person name="Finn R."/>
            <person name="Kale V."/>
            <person name="Holt S."/>
            <person name="Cochrane G."/>
            <person name="Meng A."/>
            <person name="Brown T."/>
            <person name="Cohen L."/>
        </authorList>
    </citation>
    <scope>NUCLEOTIDE SEQUENCE</scope>
    <source>
        <strain evidence="2">GSO104</strain>
    </source>
</reference>
<dbReference type="SUPFAM" id="SSF48452">
    <property type="entry name" value="TPR-like"/>
    <property type="match status" value="1"/>
</dbReference>
<dbReference type="InterPro" id="IPR000719">
    <property type="entry name" value="Prot_kinase_dom"/>
</dbReference>
<dbReference type="InterPro" id="IPR011009">
    <property type="entry name" value="Kinase-like_dom_sf"/>
</dbReference>
<feature type="domain" description="Protein kinase" evidence="1">
    <location>
        <begin position="12"/>
        <end position="350"/>
    </location>
</feature>
<dbReference type="PANTHER" id="PTHR43642:SF1">
    <property type="entry name" value="HYBRID SIGNAL TRANSDUCTION HISTIDINE KINASE G"/>
    <property type="match status" value="1"/>
</dbReference>
<dbReference type="PANTHER" id="PTHR43642">
    <property type="entry name" value="HYBRID SIGNAL TRANSDUCTION HISTIDINE KINASE G"/>
    <property type="match status" value="1"/>
</dbReference>
<dbReference type="SUPFAM" id="SSF56112">
    <property type="entry name" value="Protein kinase-like (PK-like)"/>
    <property type="match status" value="1"/>
</dbReference>
<organism evidence="2">
    <name type="scientific">Ditylum brightwellii</name>
    <dbReference type="NCBI Taxonomy" id="49249"/>
    <lineage>
        <taxon>Eukaryota</taxon>
        <taxon>Sar</taxon>
        <taxon>Stramenopiles</taxon>
        <taxon>Ochrophyta</taxon>
        <taxon>Bacillariophyta</taxon>
        <taxon>Mediophyceae</taxon>
        <taxon>Lithodesmiophycidae</taxon>
        <taxon>Lithodesmiales</taxon>
        <taxon>Lithodesmiaceae</taxon>
        <taxon>Ditylum</taxon>
    </lineage>
</organism>